<gene>
    <name evidence="15" type="ORF">RV14_GL000390</name>
</gene>
<evidence type="ECO:0000256" key="1">
    <source>
        <dbReference type="ARBA" id="ARBA00005132"/>
    </source>
</evidence>
<evidence type="ECO:0000256" key="11">
    <source>
        <dbReference type="ARBA" id="ARBA00023169"/>
    </source>
</evidence>
<dbReference type="Gene3D" id="3.40.50.300">
    <property type="entry name" value="P-loop containing nucleotide triphosphate hydrolases"/>
    <property type="match status" value="1"/>
</dbReference>
<dbReference type="RefSeq" id="WP_143139747.1">
    <property type="nucleotide sequence ID" value="NZ_JXLB01000012.1"/>
</dbReference>
<dbReference type="Pfam" id="PF13614">
    <property type="entry name" value="AAA_31"/>
    <property type="match status" value="1"/>
</dbReference>
<feature type="domain" description="AAA" evidence="14">
    <location>
        <begin position="55"/>
        <end position="184"/>
    </location>
</feature>
<dbReference type="InterPro" id="IPR005702">
    <property type="entry name" value="Wzc-like_C"/>
</dbReference>
<name>A0A1L8WIJ3_9ENTE</name>
<comment type="catalytic activity">
    <reaction evidence="13">
        <text>L-tyrosyl-[protein] + ATP = O-phospho-L-tyrosyl-[protein] + ADP + H(+)</text>
        <dbReference type="Rhea" id="RHEA:10596"/>
        <dbReference type="Rhea" id="RHEA-COMP:10136"/>
        <dbReference type="Rhea" id="RHEA-COMP:20101"/>
        <dbReference type="ChEBI" id="CHEBI:15378"/>
        <dbReference type="ChEBI" id="CHEBI:30616"/>
        <dbReference type="ChEBI" id="CHEBI:46858"/>
        <dbReference type="ChEBI" id="CHEBI:61978"/>
        <dbReference type="ChEBI" id="CHEBI:456216"/>
        <dbReference type="EC" id="2.7.10.2"/>
    </reaction>
</comment>
<keyword evidence="8" id="KW-0067">ATP-binding</keyword>
<dbReference type="EC" id="2.7.10.2" evidence="3"/>
<evidence type="ECO:0000256" key="7">
    <source>
        <dbReference type="ARBA" id="ARBA00022777"/>
    </source>
</evidence>
<dbReference type="GO" id="GO:0005886">
    <property type="term" value="C:plasma membrane"/>
    <property type="evidence" value="ECO:0007669"/>
    <property type="project" value="UniProtKB-ARBA"/>
</dbReference>
<comment type="function">
    <text evidence="12">Involved in the regulation of capsular polysaccharide biosynthesis. Autophosphorylation of CpsD attenuates its activity and reduces the level of encapsulation. May be part of a complex that directs the coordinated polymerization and export to the cell surface of the capsular polysaccharide.</text>
</comment>
<evidence type="ECO:0000256" key="4">
    <source>
        <dbReference type="ARBA" id="ARBA00019200"/>
    </source>
</evidence>
<sequence length="226" mass="25217">MKRRENSRLVPLINALDRFSMIAEQYRTIRSNIQFISVDQAVKTLVVTSAGPEEGKSTVSANLAIVFANSGKKILLVDADLRKPSVADTFQFSVHTKGLTNLLGEKEKTLEAYVNKTGMDHLWIMTSGPKPSNPSEMLDSMRMKEIIEGLKMQFDLVIFDMPPVATVTDAQILASKTDGTLLVVRERKTSKHELVKAKKLLTMAQANILGVIYNGAKENNDFSYYY</sequence>
<dbReference type="InterPro" id="IPR025669">
    <property type="entry name" value="AAA_dom"/>
</dbReference>
<organism evidence="15 16">
    <name type="scientific">Enterococcus ratti</name>
    <dbReference type="NCBI Taxonomy" id="150033"/>
    <lineage>
        <taxon>Bacteria</taxon>
        <taxon>Bacillati</taxon>
        <taxon>Bacillota</taxon>
        <taxon>Bacilli</taxon>
        <taxon>Lactobacillales</taxon>
        <taxon>Enterococcaceae</taxon>
        <taxon>Enterococcus</taxon>
    </lineage>
</organism>
<comment type="caution">
    <text evidence="15">The sequence shown here is derived from an EMBL/GenBank/DDBJ whole genome shotgun (WGS) entry which is preliminary data.</text>
</comment>
<comment type="pathway">
    <text evidence="1">Capsule biogenesis; capsule polysaccharide biosynthesis.</text>
</comment>
<evidence type="ECO:0000256" key="2">
    <source>
        <dbReference type="ARBA" id="ARBA00007316"/>
    </source>
</evidence>
<dbReference type="Proteomes" id="UP000182152">
    <property type="component" value="Unassembled WGS sequence"/>
</dbReference>
<dbReference type="CDD" id="cd05387">
    <property type="entry name" value="BY-kinase"/>
    <property type="match status" value="1"/>
</dbReference>
<reference evidence="15 16" key="1">
    <citation type="submission" date="2014-12" db="EMBL/GenBank/DDBJ databases">
        <title>Draft genome sequences of 29 type strains of Enterococci.</title>
        <authorList>
            <person name="Zhong Z."/>
            <person name="Sun Z."/>
            <person name="Liu W."/>
            <person name="Zhang W."/>
            <person name="Zhang H."/>
        </authorList>
    </citation>
    <scope>NUCLEOTIDE SEQUENCE [LARGE SCALE GENOMIC DNA]</scope>
    <source>
        <strain evidence="15 16">DSM 15687</strain>
    </source>
</reference>
<evidence type="ECO:0000256" key="6">
    <source>
        <dbReference type="ARBA" id="ARBA00022741"/>
    </source>
</evidence>
<dbReference type="GO" id="GO:0005524">
    <property type="term" value="F:ATP binding"/>
    <property type="evidence" value="ECO:0007669"/>
    <property type="project" value="UniProtKB-KW"/>
</dbReference>
<dbReference type="PANTHER" id="PTHR32309:SF13">
    <property type="entry name" value="FERRIC ENTEROBACTIN TRANSPORT PROTEIN FEPE"/>
    <property type="match status" value="1"/>
</dbReference>
<keyword evidence="5" id="KW-0808">Transferase</keyword>
<dbReference type="GO" id="GO:0004715">
    <property type="term" value="F:non-membrane spanning protein tyrosine kinase activity"/>
    <property type="evidence" value="ECO:0007669"/>
    <property type="project" value="UniProtKB-EC"/>
</dbReference>
<evidence type="ECO:0000256" key="9">
    <source>
        <dbReference type="ARBA" id="ARBA00022903"/>
    </source>
</evidence>
<keyword evidence="6" id="KW-0547">Nucleotide-binding</keyword>
<dbReference type="OrthoDB" id="9794577at2"/>
<evidence type="ECO:0000256" key="12">
    <source>
        <dbReference type="ARBA" id="ARBA00024964"/>
    </source>
</evidence>
<keyword evidence="7" id="KW-0418">Kinase</keyword>
<dbReference type="SUPFAM" id="SSF52540">
    <property type="entry name" value="P-loop containing nucleoside triphosphate hydrolases"/>
    <property type="match status" value="1"/>
</dbReference>
<keyword evidence="10" id="KW-0829">Tyrosine-protein kinase</keyword>
<evidence type="ECO:0000313" key="15">
    <source>
        <dbReference type="EMBL" id="OJG80846.1"/>
    </source>
</evidence>
<proteinExistence type="inferred from homology"/>
<evidence type="ECO:0000256" key="8">
    <source>
        <dbReference type="ARBA" id="ARBA00022840"/>
    </source>
</evidence>
<dbReference type="STRING" id="150033.RV14_GL000390"/>
<dbReference type="AlphaFoldDB" id="A0A1L8WIJ3"/>
<evidence type="ECO:0000313" key="16">
    <source>
        <dbReference type="Proteomes" id="UP000182152"/>
    </source>
</evidence>
<evidence type="ECO:0000259" key="14">
    <source>
        <dbReference type="Pfam" id="PF13614"/>
    </source>
</evidence>
<dbReference type="EMBL" id="JXLB01000012">
    <property type="protein sequence ID" value="OJG80846.1"/>
    <property type="molecule type" value="Genomic_DNA"/>
</dbReference>
<keyword evidence="9" id="KW-0972">Capsule biogenesis/degradation</keyword>
<evidence type="ECO:0000256" key="10">
    <source>
        <dbReference type="ARBA" id="ARBA00023137"/>
    </source>
</evidence>
<evidence type="ECO:0000256" key="3">
    <source>
        <dbReference type="ARBA" id="ARBA00011903"/>
    </source>
</evidence>
<evidence type="ECO:0000256" key="5">
    <source>
        <dbReference type="ARBA" id="ARBA00022679"/>
    </source>
</evidence>
<accession>A0A1L8WIJ3</accession>
<keyword evidence="16" id="KW-1185">Reference proteome</keyword>
<evidence type="ECO:0000256" key="13">
    <source>
        <dbReference type="ARBA" id="ARBA00051245"/>
    </source>
</evidence>
<comment type="similarity">
    <text evidence="2">Belongs to the CpsD/CapB family.</text>
</comment>
<dbReference type="InterPro" id="IPR050445">
    <property type="entry name" value="Bact_polysacc_biosynth/exp"/>
</dbReference>
<dbReference type="NCBIfam" id="TIGR01007">
    <property type="entry name" value="eps_fam"/>
    <property type="match status" value="1"/>
</dbReference>
<dbReference type="PANTHER" id="PTHR32309">
    <property type="entry name" value="TYROSINE-PROTEIN KINASE"/>
    <property type="match status" value="1"/>
</dbReference>
<keyword evidence="11" id="KW-0270">Exopolysaccharide synthesis</keyword>
<dbReference type="FunFam" id="3.40.50.300:FF:000527">
    <property type="entry name" value="Tyrosine-protein kinase etk"/>
    <property type="match status" value="1"/>
</dbReference>
<dbReference type="InterPro" id="IPR027417">
    <property type="entry name" value="P-loop_NTPase"/>
</dbReference>
<dbReference type="UniPathway" id="UPA00934"/>
<dbReference type="GO" id="GO:0042802">
    <property type="term" value="F:identical protein binding"/>
    <property type="evidence" value="ECO:0007669"/>
    <property type="project" value="UniProtKB-ARBA"/>
</dbReference>
<dbReference type="GO" id="GO:0045227">
    <property type="term" value="P:capsule polysaccharide biosynthetic process"/>
    <property type="evidence" value="ECO:0007669"/>
    <property type="project" value="UniProtKB-UniPathway"/>
</dbReference>
<protein>
    <recommendedName>
        <fullName evidence="4">Tyrosine-protein kinase CpsD</fullName>
        <ecNumber evidence="3">2.7.10.2</ecNumber>
    </recommendedName>
</protein>